<dbReference type="Pfam" id="PF05958">
    <property type="entry name" value="tRNA_U5-meth_tr"/>
    <property type="match status" value="1"/>
</dbReference>
<evidence type="ECO:0000256" key="3">
    <source>
        <dbReference type="ARBA" id="ARBA00022679"/>
    </source>
</evidence>
<dbReference type="GO" id="GO:0051539">
    <property type="term" value="F:4 iron, 4 sulfur cluster binding"/>
    <property type="evidence" value="ECO:0007669"/>
    <property type="project" value="UniProtKB-KW"/>
</dbReference>
<proteinExistence type="inferred from homology"/>
<feature type="binding site" evidence="6">
    <location>
        <position position="300"/>
    </location>
    <ligand>
        <name>S-adenosyl-L-methionine</name>
        <dbReference type="ChEBI" id="CHEBI:59789"/>
    </ligand>
</feature>
<dbReference type="InterPro" id="IPR010280">
    <property type="entry name" value="U5_MeTrfase_fam"/>
</dbReference>
<feature type="active site" description="Nucleophile" evidence="6">
    <location>
        <position position="374"/>
    </location>
</feature>
<keyword evidence="1" id="KW-0004">4Fe-4S</keyword>
<dbReference type="InterPro" id="IPR012340">
    <property type="entry name" value="NA-bd_OB-fold"/>
</dbReference>
<dbReference type="EMBL" id="JAAKZH010000002">
    <property type="protein sequence ID" value="NGO63606.1"/>
    <property type="molecule type" value="Genomic_DNA"/>
</dbReference>
<gene>
    <name evidence="8" type="ORF">G6N76_07955</name>
</gene>
<dbReference type="SUPFAM" id="SSF50249">
    <property type="entry name" value="Nucleic acid-binding proteins"/>
    <property type="match status" value="1"/>
</dbReference>
<keyword evidence="1" id="KW-0479">Metal-binding</keyword>
<dbReference type="SUPFAM" id="SSF53335">
    <property type="entry name" value="S-adenosyl-L-methionine-dependent methyltransferases"/>
    <property type="match status" value="1"/>
</dbReference>
<dbReference type="PROSITE" id="PS01230">
    <property type="entry name" value="TRMA_1"/>
    <property type="match status" value="1"/>
</dbReference>
<comment type="caution">
    <text evidence="8">The sequence shown here is derived from an EMBL/GenBank/DDBJ whole genome shotgun (WGS) entry which is preliminary data.</text>
</comment>
<feature type="binding site" evidence="6">
    <location>
        <position position="348"/>
    </location>
    <ligand>
        <name>S-adenosyl-L-methionine</name>
        <dbReference type="ChEBI" id="CHEBI:59789"/>
    </ligand>
</feature>
<keyword evidence="5" id="KW-0411">Iron-sulfur</keyword>
<dbReference type="Proteomes" id="UP000477849">
    <property type="component" value="Unassembled WGS sequence"/>
</dbReference>
<dbReference type="PROSITE" id="PS51687">
    <property type="entry name" value="SAM_MT_RNA_M5U"/>
    <property type="match status" value="1"/>
</dbReference>
<name>A0A6M1SA31_9HYPH</name>
<evidence type="ECO:0000256" key="7">
    <source>
        <dbReference type="PROSITE-ProRule" id="PRU10015"/>
    </source>
</evidence>
<reference evidence="8 9" key="1">
    <citation type="submission" date="2020-02" db="EMBL/GenBank/DDBJ databases">
        <title>Genome sequence of the type strain CCBAU10050 of Rhizobium daejeonense.</title>
        <authorList>
            <person name="Gao J."/>
            <person name="Sun J."/>
        </authorList>
    </citation>
    <scope>NUCLEOTIDE SEQUENCE [LARGE SCALE GENOMIC DNA]</scope>
    <source>
        <strain evidence="8 9">CCBAU10050</strain>
    </source>
</reference>
<feature type="binding site" evidence="6">
    <location>
        <position position="253"/>
    </location>
    <ligand>
        <name>S-adenosyl-L-methionine</name>
        <dbReference type="ChEBI" id="CHEBI:59789"/>
    </ligand>
</feature>
<feature type="active site" evidence="7">
    <location>
        <position position="374"/>
    </location>
</feature>
<evidence type="ECO:0000256" key="5">
    <source>
        <dbReference type="ARBA" id="ARBA00023014"/>
    </source>
</evidence>
<keyword evidence="2 6" id="KW-0489">Methyltransferase</keyword>
<feature type="binding site" evidence="6">
    <location>
        <position position="280"/>
    </location>
    <ligand>
        <name>S-adenosyl-L-methionine</name>
        <dbReference type="ChEBI" id="CHEBI:59789"/>
    </ligand>
</feature>
<evidence type="ECO:0000256" key="2">
    <source>
        <dbReference type="ARBA" id="ARBA00022603"/>
    </source>
</evidence>
<dbReference type="Gene3D" id="3.40.50.150">
    <property type="entry name" value="Vaccinia Virus protein VP39"/>
    <property type="match status" value="1"/>
</dbReference>
<evidence type="ECO:0000256" key="6">
    <source>
        <dbReference type="PROSITE-ProRule" id="PRU01024"/>
    </source>
</evidence>
<keyword evidence="4 6" id="KW-0949">S-adenosyl-L-methionine</keyword>
<evidence type="ECO:0000256" key="4">
    <source>
        <dbReference type="ARBA" id="ARBA00022691"/>
    </source>
</evidence>
<dbReference type="Gene3D" id="2.40.50.140">
    <property type="entry name" value="Nucleic acid-binding proteins"/>
    <property type="match status" value="1"/>
</dbReference>
<dbReference type="AlphaFoldDB" id="A0A6M1SA31"/>
<dbReference type="CDD" id="cd02440">
    <property type="entry name" value="AdoMet_MTases"/>
    <property type="match status" value="1"/>
</dbReference>
<dbReference type="InterPro" id="IPR029063">
    <property type="entry name" value="SAM-dependent_MTases_sf"/>
</dbReference>
<comment type="similarity">
    <text evidence="6">Belongs to the class I-like SAM-binding methyltransferase superfamily. RNA M5U methyltransferase family.</text>
</comment>
<dbReference type="GO" id="GO:0070041">
    <property type="term" value="F:rRNA (uridine-C5-)-methyltransferase activity"/>
    <property type="evidence" value="ECO:0007669"/>
    <property type="project" value="TreeGrafter"/>
</dbReference>
<evidence type="ECO:0000313" key="9">
    <source>
        <dbReference type="Proteomes" id="UP000477849"/>
    </source>
</evidence>
<dbReference type="RefSeq" id="WP_163903863.1">
    <property type="nucleotide sequence ID" value="NZ_CP048427.1"/>
</dbReference>
<dbReference type="GO" id="GO:0070475">
    <property type="term" value="P:rRNA base methylation"/>
    <property type="evidence" value="ECO:0007669"/>
    <property type="project" value="TreeGrafter"/>
</dbReference>
<dbReference type="Gene3D" id="2.40.50.1070">
    <property type="match status" value="1"/>
</dbReference>
<evidence type="ECO:0000256" key="1">
    <source>
        <dbReference type="ARBA" id="ARBA00022485"/>
    </source>
</evidence>
<accession>A0A6M1SA31</accession>
<organism evidence="8 9">
    <name type="scientific">Rhizobium daejeonense</name>
    <dbReference type="NCBI Taxonomy" id="240521"/>
    <lineage>
        <taxon>Bacteria</taxon>
        <taxon>Pseudomonadati</taxon>
        <taxon>Pseudomonadota</taxon>
        <taxon>Alphaproteobacteria</taxon>
        <taxon>Hyphomicrobiales</taxon>
        <taxon>Rhizobiaceae</taxon>
        <taxon>Rhizobium/Agrobacterium group</taxon>
        <taxon>Rhizobium</taxon>
    </lineage>
</organism>
<keyword evidence="1" id="KW-0408">Iron</keyword>
<keyword evidence="3 6" id="KW-0808">Transferase</keyword>
<sequence length="417" mass="44635">MSTETVTIDSLGAQGDGIAHGAAGPIYVPFSLPGEKLAIARIKNQGTIISYTETSSERIAPACRHFGPDGVGGSCGGCSLQHMAKPAYNAFKRSLVVSALKSKGIDVPVNEIIEADPGQRRRVVFAARRTEKELLIGFNQAESHHIVAIEECPIASAGILSRLDALKKIGWAATTNAEPFRMTVIETLSGLDIALDGIKTLADKERRAITETVLAMRGIARVSFNSEVVIEQQKPVLDFSGVAVFPPPGAFTQATIAAEEAMAQLTLQHVGKAKRVADLFAGVGTFALRLARTGQVLAVESEEKALKALDFAARNTQGLKPVKVEKRDLFRRPLMTAELKTFDAVVFDPPRAGAEAQCKELARSTVKKIVAVSCNPLSLARDLALLTAGGYRIDSVTPIDQFLWSPHVEVVATLSRS</sequence>
<protein>
    <submittedName>
        <fullName evidence="8">Class I SAM-dependent RNA methyltransferase</fullName>
    </submittedName>
</protein>
<dbReference type="PANTHER" id="PTHR11061:SF49">
    <property type="entry name" value="23S RRNA (URACIL(1939)-C(5))-METHYLTRANSFERASE RLMD"/>
    <property type="match status" value="1"/>
</dbReference>
<keyword evidence="9" id="KW-1185">Reference proteome</keyword>
<dbReference type="InterPro" id="IPR030390">
    <property type="entry name" value="MeTrfase_TrmA_AS"/>
</dbReference>
<evidence type="ECO:0000313" key="8">
    <source>
        <dbReference type="EMBL" id="NGO63606.1"/>
    </source>
</evidence>
<dbReference type="PANTHER" id="PTHR11061">
    <property type="entry name" value="RNA M5U METHYLTRANSFERASE"/>
    <property type="match status" value="1"/>
</dbReference>